<organism evidence="1 2">
    <name type="scientific">Tritrichomonas foetus</name>
    <dbReference type="NCBI Taxonomy" id="1144522"/>
    <lineage>
        <taxon>Eukaryota</taxon>
        <taxon>Metamonada</taxon>
        <taxon>Parabasalia</taxon>
        <taxon>Tritrichomonadida</taxon>
        <taxon>Tritrichomonadidae</taxon>
        <taxon>Tritrichomonas</taxon>
    </lineage>
</organism>
<accession>A0A1J4JJD0</accession>
<dbReference type="EMBL" id="MLAK01001015">
    <property type="protein sequence ID" value="OHS99270.1"/>
    <property type="molecule type" value="Genomic_DNA"/>
</dbReference>
<reference evidence="1" key="1">
    <citation type="submission" date="2016-10" db="EMBL/GenBank/DDBJ databases">
        <authorList>
            <person name="Benchimol M."/>
            <person name="Almeida L.G."/>
            <person name="Vasconcelos A.T."/>
            <person name="Perreira-Neves A."/>
            <person name="Rosa I.A."/>
            <person name="Tasca T."/>
            <person name="Bogo M.R."/>
            <person name="de Souza W."/>
        </authorList>
    </citation>
    <scope>NUCLEOTIDE SEQUENCE [LARGE SCALE GENOMIC DNA]</scope>
    <source>
        <strain evidence="1">K</strain>
    </source>
</reference>
<comment type="caution">
    <text evidence="1">The sequence shown here is derived from an EMBL/GenBank/DDBJ whole genome shotgun (WGS) entry which is preliminary data.</text>
</comment>
<gene>
    <name evidence="1" type="ORF">TRFO_08528</name>
</gene>
<dbReference type="PANTHER" id="PTHR10257">
    <property type="entry name" value="SERINE/THREONINE PROTEIN PHOSPHATASE 2A PP2A REGULATORY SUBUNIT B"/>
    <property type="match status" value="1"/>
</dbReference>
<dbReference type="GO" id="GO:0000159">
    <property type="term" value="C:protein phosphatase type 2A complex"/>
    <property type="evidence" value="ECO:0007669"/>
    <property type="project" value="InterPro"/>
</dbReference>
<dbReference type="InterPro" id="IPR016024">
    <property type="entry name" value="ARM-type_fold"/>
</dbReference>
<dbReference type="Proteomes" id="UP000179807">
    <property type="component" value="Unassembled WGS sequence"/>
</dbReference>
<dbReference type="GeneID" id="94829050"/>
<dbReference type="RefSeq" id="XP_068352407.1">
    <property type="nucleotide sequence ID" value="XM_068494346.1"/>
</dbReference>
<dbReference type="AlphaFoldDB" id="A0A1J4JJD0"/>
<dbReference type="InterPro" id="IPR002554">
    <property type="entry name" value="PP2A_B56"/>
</dbReference>
<dbReference type="VEuPathDB" id="TrichDB:TRFO_08528"/>
<dbReference type="GO" id="GO:0019888">
    <property type="term" value="F:protein phosphatase regulator activity"/>
    <property type="evidence" value="ECO:0007669"/>
    <property type="project" value="InterPro"/>
</dbReference>
<evidence type="ECO:0000313" key="1">
    <source>
        <dbReference type="EMBL" id="OHS99270.1"/>
    </source>
</evidence>
<dbReference type="GO" id="GO:0007165">
    <property type="term" value="P:signal transduction"/>
    <property type="evidence" value="ECO:0007669"/>
    <property type="project" value="InterPro"/>
</dbReference>
<dbReference type="Gene3D" id="1.25.10.10">
    <property type="entry name" value="Leucine-rich Repeat Variant"/>
    <property type="match status" value="1"/>
</dbReference>
<evidence type="ECO:0000313" key="2">
    <source>
        <dbReference type="Proteomes" id="UP000179807"/>
    </source>
</evidence>
<keyword evidence="2" id="KW-1185">Reference proteome</keyword>
<sequence>MTSNLKLPNLRSNVSVTRSSVVRINAKVNHSALRKSQNVKRKRLLNANSQSVDKMLPLLEELSQTDCFKQLTLKDAMDVLKLHEAAEYVLFVNNNNNLTGSGRIRVENRFTPLFNLLKEDVHLGFFSQDQISELFEAIQNYLFTPAKDIDPRISFYMNDNLELKRKNWNEIETLHRILGCLLTFEHENKGKKDSFKISSKFVRNLIQCINTPDMSEMQSTELLIARVFMIFPETRIDFFIGVREFIDDINNEIVNHICIESILRLLVSFLRNSQFKQLNRINQSKGSLEQSEINSDETLINQKIFNGLLRLFLSPRLTIFYPSLKPLMYIFYLGDRNLIKDSVIYLLRHWPVVNSKKQFSYISHILLTMMDFAPKFESKLLQSIHTKLHETIVSLNITVVLSMIQLLMNPGVVETISVFDQSIKMIIINSLKEISKMSWSKIIREKAEQAIDYLEIELHITFSEFYDLSNSQNDNDEEGGNIGSDDTFKKWEQIKEMADIMWN</sequence>
<protein>
    <recommendedName>
        <fullName evidence="3">Phosphoprotein phosphatase</fullName>
    </recommendedName>
</protein>
<dbReference type="Pfam" id="PF01603">
    <property type="entry name" value="B56"/>
    <property type="match status" value="2"/>
</dbReference>
<dbReference type="PANTHER" id="PTHR10257:SF3">
    <property type="entry name" value="SERINE_THREONINE-PROTEIN PHOSPHATASE 2A 56 KDA REGULATORY SUBUNIT GAMMA ISOFORM"/>
    <property type="match status" value="1"/>
</dbReference>
<name>A0A1J4JJD0_9EUKA</name>
<dbReference type="InterPro" id="IPR011989">
    <property type="entry name" value="ARM-like"/>
</dbReference>
<dbReference type="SUPFAM" id="SSF48371">
    <property type="entry name" value="ARM repeat"/>
    <property type="match status" value="1"/>
</dbReference>
<evidence type="ECO:0008006" key="3">
    <source>
        <dbReference type="Google" id="ProtNLM"/>
    </source>
</evidence>
<proteinExistence type="predicted"/>